<dbReference type="Pfam" id="PF16976">
    <property type="entry name" value="RcpC"/>
    <property type="match status" value="1"/>
</dbReference>
<evidence type="ECO:0000259" key="1">
    <source>
        <dbReference type="SMART" id="SM00858"/>
    </source>
</evidence>
<dbReference type="AlphaFoldDB" id="A0A4S1CFN8"/>
<dbReference type="InterPro" id="IPR017592">
    <property type="entry name" value="Pilus_assmbl_Flp-typ_CpaB"/>
</dbReference>
<reference evidence="2 3" key="1">
    <citation type="submission" date="2019-04" db="EMBL/GenBank/DDBJ databases">
        <title>Geobacter oryzae sp. nov., ferric-reducing bacteria isolated from paddy soil.</title>
        <authorList>
            <person name="Xu Z."/>
            <person name="Masuda Y."/>
            <person name="Itoh H."/>
            <person name="Senoo K."/>
        </authorList>
    </citation>
    <scope>NUCLEOTIDE SEQUENCE [LARGE SCALE GENOMIC DNA]</scope>
    <source>
        <strain evidence="2 3">Red111</strain>
    </source>
</reference>
<sequence>MTRPKAVIVVAVLALVFAGIAAWLTFHYLQTEMNKTKAVQPQSIVVAAGDIPIGGTISEPQLKVTTWPKDSIPTGSSSEAKSLVGRVAIRPISSGDAVTEQKLKPRAGVPGSGFMTYIIPLGHRAVTVAVNEVAGVAGFITPNDRVDVVLTTPLPGSQNENISKIILQNIPVLATGQITDQKEGKPVVVPTVTLDLVPDDAEKLVVGGSKGSLQLLLRNIADTGPIYAKGATIAKVLAGSSVPPVQAETPPAAPQPVKAVAKRQVRKAPRPVSAPKAKAQVQVQPQRSGHTVTLIDGGVRTTKEFVLQ</sequence>
<name>A0A4S1CFN8_9BACT</name>
<dbReference type="InterPro" id="IPR013974">
    <property type="entry name" value="SAF"/>
</dbReference>
<dbReference type="CDD" id="cd11614">
    <property type="entry name" value="SAF_CpaB_FlgA_like"/>
    <property type="match status" value="1"/>
</dbReference>
<protein>
    <submittedName>
        <fullName evidence="2">Flp pilus assembly protein CpaB</fullName>
    </submittedName>
</protein>
<evidence type="ECO:0000313" key="2">
    <source>
        <dbReference type="EMBL" id="TGU72321.1"/>
    </source>
</evidence>
<feature type="domain" description="SAF" evidence="1">
    <location>
        <begin position="42"/>
        <end position="104"/>
    </location>
</feature>
<proteinExistence type="predicted"/>
<dbReference type="InterPro" id="IPR031571">
    <property type="entry name" value="RcpC_dom"/>
</dbReference>
<evidence type="ECO:0000313" key="3">
    <source>
        <dbReference type="Proteomes" id="UP000306416"/>
    </source>
</evidence>
<organism evidence="2 3">
    <name type="scientific">Geomonas terrae</name>
    <dbReference type="NCBI Taxonomy" id="2562681"/>
    <lineage>
        <taxon>Bacteria</taxon>
        <taxon>Pseudomonadati</taxon>
        <taxon>Thermodesulfobacteriota</taxon>
        <taxon>Desulfuromonadia</taxon>
        <taxon>Geobacterales</taxon>
        <taxon>Geobacteraceae</taxon>
        <taxon>Geomonas</taxon>
    </lineage>
</organism>
<keyword evidence="3" id="KW-1185">Reference proteome</keyword>
<dbReference type="Proteomes" id="UP000306416">
    <property type="component" value="Unassembled WGS sequence"/>
</dbReference>
<accession>A0A4S1CFN8</accession>
<dbReference type="EMBL" id="SRSC01000002">
    <property type="protein sequence ID" value="TGU72321.1"/>
    <property type="molecule type" value="Genomic_DNA"/>
</dbReference>
<gene>
    <name evidence="2" type="primary">cpaB</name>
    <name evidence="2" type="ORF">E4633_08385</name>
</gene>
<dbReference type="Pfam" id="PF08666">
    <property type="entry name" value="SAF"/>
    <property type="match status" value="1"/>
</dbReference>
<dbReference type="SMART" id="SM00858">
    <property type="entry name" value="SAF"/>
    <property type="match status" value="1"/>
</dbReference>
<dbReference type="NCBIfam" id="TIGR03177">
    <property type="entry name" value="pilus_cpaB"/>
    <property type="match status" value="1"/>
</dbReference>
<comment type="caution">
    <text evidence="2">The sequence shown here is derived from an EMBL/GenBank/DDBJ whole genome shotgun (WGS) entry which is preliminary data.</text>
</comment>
<dbReference type="RefSeq" id="WP_135869803.1">
    <property type="nucleotide sequence ID" value="NZ_SRSC01000002.1"/>
</dbReference>